<feature type="signal peptide" evidence="2">
    <location>
        <begin position="1"/>
        <end position="24"/>
    </location>
</feature>
<accession>A0A5C4LIP4</accession>
<evidence type="ECO:0000313" key="4">
    <source>
        <dbReference type="Proteomes" id="UP000305267"/>
    </source>
</evidence>
<organism evidence="3 4">
    <name type="scientific">Methylobacterium terricola</name>
    <dbReference type="NCBI Taxonomy" id="2583531"/>
    <lineage>
        <taxon>Bacteria</taxon>
        <taxon>Pseudomonadati</taxon>
        <taxon>Pseudomonadota</taxon>
        <taxon>Alphaproteobacteria</taxon>
        <taxon>Hyphomicrobiales</taxon>
        <taxon>Methylobacteriaceae</taxon>
        <taxon>Methylobacterium</taxon>
    </lineage>
</organism>
<dbReference type="RefSeq" id="WP_139036313.1">
    <property type="nucleotide sequence ID" value="NZ_VDDA01000005.1"/>
</dbReference>
<proteinExistence type="predicted"/>
<feature type="region of interest" description="Disordered" evidence="1">
    <location>
        <begin position="45"/>
        <end position="73"/>
    </location>
</feature>
<gene>
    <name evidence="3" type="ORF">FF100_14010</name>
</gene>
<feature type="region of interest" description="Disordered" evidence="1">
    <location>
        <begin position="125"/>
        <end position="149"/>
    </location>
</feature>
<dbReference type="AlphaFoldDB" id="A0A5C4LIP4"/>
<evidence type="ECO:0008006" key="5">
    <source>
        <dbReference type="Google" id="ProtNLM"/>
    </source>
</evidence>
<evidence type="ECO:0000256" key="2">
    <source>
        <dbReference type="SAM" id="SignalP"/>
    </source>
</evidence>
<keyword evidence="4" id="KW-1185">Reference proteome</keyword>
<dbReference type="EMBL" id="VDDA01000005">
    <property type="protein sequence ID" value="TNC12774.1"/>
    <property type="molecule type" value="Genomic_DNA"/>
</dbReference>
<dbReference type="OrthoDB" id="7998832at2"/>
<protein>
    <recommendedName>
        <fullName evidence="5">Nickel/cobalt transporter regulator</fullName>
    </recommendedName>
</protein>
<dbReference type="Proteomes" id="UP000305267">
    <property type="component" value="Unassembled WGS sequence"/>
</dbReference>
<name>A0A5C4LIP4_9HYPH</name>
<reference evidence="3 4" key="1">
    <citation type="submission" date="2019-06" db="EMBL/GenBank/DDBJ databases">
        <title>Genome of Methylobacterium sp. 17Sr1-39.</title>
        <authorList>
            <person name="Seo T."/>
        </authorList>
    </citation>
    <scope>NUCLEOTIDE SEQUENCE [LARGE SCALE GENOMIC DNA]</scope>
    <source>
        <strain evidence="3 4">17Sr1-39</strain>
    </source>
</reference>
<comment type="caution">
    <text evidence="3">The sequence shown here is derived from an EMBL/GenBank/DDBJ whole genome shotgun (WGS) entry which is preliminary data.</text>
</comment>
<sequence>MRARLLAAGLLGLATLGTALPAAAQSVGYVTGFPGKDPAGDDEIGWGPAYRPETSFSQPGTPPTPGDFAGAAYRARTGHGPYDAIQAPMRPVRAYQYQQPGYGYGYGPAGYDGEPAYAPRPRSMRVRHGVTHRDHARTKMQRTSRQVMR</sequence>
<feature type="chain" id="PRO_5023147841" description="Nickel/cobalt transporter regulator" evidence="2">
    <location>
        <begin position="25"/>
        <end position="149"/>
    </location>
</feature>
<keyword evidence="2" id="KW-0732">Signal</keyword>
<evidence type="ECO:0000313" key="3">
    <source>
        <dbReference type="EMBL" id="TNC12774.1"/>
    </source>
</evidence>
<evidence type="ECO:0000256" key="1">
    <source>
        <dbReference type="SAM" id="MobiDB-lite"/>
    </source>
</evidence>